<comment type="caution">
    <text evidence="1">The sequence shown here is derived from an EMBL/GenBank/DDBJ whole genome shotgun (WGS) entry which is preliminary data.</text>
</comment>
<evidence type="ECO:0000313" key="2">
    <source>
        <dbReference type="Proteomes" id="UP001500791"/>
    </source>
</evidence>
<proteinExistence type="predicted"/>
<protein>
    <recommendedName>
        <fullName evidence="3">DUF3060 domain-containing protein</fullName>
    </recommendedName>
</protein>
<sequence>MSPLPIVLLVMAASGQAGSVDYSADLIEVVGDGHHRTIPCEGRAVEVAGVNHVLTFTGECASLEVVGSNNQVTVQLAPEAPLSVAGSRHTVRWRSSAPPRVSVEGVNNRVERLRD</sequence>
<accession>A0ABP3HYT1</accession>
<dbReference type="Pfam" id="PF11259">
    <property type="entry name" value="DUF3060"/>
    <property type="match status" value="1"/>
</dbReference>
<keyword evidence="2" id="KW-1185">Reference proteome</keyword>
<reference evidence="2" key="1">
    <citation type="journal article" date="2019" name="Int. J. Syst. Evol. Microbiol.">
        <title>The Global Catalogue of Microorganisms (GCM) 10K type strain sequencing project: providing services to taxonomists for standard genome sequencing and annotation.</title>
        <authorList>
            <consortium name="The Broad Institute Genomics Platform"/>
            <consortium name="The Broad Institute Genome Sequencing Center for Infectious Disease"/>
            <person name="Wu L."/>
            <person name="Ma J."/>
        </authorList>
    </citation>
    <scope>NUCLEOTIDE SEQUENCE [LARGE SCALE GENOMIC DNA]</scope>
    <source>
        <strain evidence="2">JCM 13476</strain>
    </source>
</reference>
<dbReference type="EMBL" id="BAAAEJ010000003">
    <property type="protein sequence ID" value="GAA0384550.1"/>
    <property type="molecule type" value="Genomic_DNA"/>
</dbReference>
<dbReference type="InterPro" id="IPR021417">
    <property type="entry name" value="DUF3060"/>
</dbReference>
<evidence type="ECO:0008006" key="3">
    <source>
        <dbReference type="Google" id="ProtNLM"/>
    </source>
</evidence>
<dbReference type="RefSeq" id="WP_167174493.1">
    <property type="nucleotide sequence ID" value="NZ_BAAAEJ010000003.1"/>
</dbReference>
<name>A0ABP3HYT1_9CAUL</name>
<organism evidence="1 2">
    <name type="scientific">Brevundimonas terrae</name>
    <dbReference type="NCBI Taxonomy" id="363631"/>
    <lineage>
        <taxon>Bacteria</taxon>
        <taxon>Pseudomonadati</taxon>
        <taxon>Pseudomonadota</taxon>
        <taxon>Alphaproteobacteria</taxon>
        <taxon>Caulobacterales</taxon>
        <taxon>Caulobacteraceae</taxon>
        <taxon>Brevundimonas</taxon>
    </lineage>
</organism>
<dbReference type="Proteomes" id="UP001500791">
    <property type="component" value="Unassembled WGS sequence"/>
</dbReference>
<evidence type="ECO:0000313" key="1">
    <source>
        <dbReference type="EMBL" id="GAA0384550.1"/>
    </source>
</evidence>
<gene>
    <name evidence="1" type="ORF">GCM10009093_09360</name>
</gene>